<accession>A0A1F5EAU0</accession>
<gene>
    <name evidence="1" type="ORF">A3A71_00470</name>
</gene>
<comment type="caution">
    <text evidence="1">The sequence shown here is derived from an EMBL/GenBank/DDBJ whole genome shotgun (WGS) entry which is preliminary data.</text>
</comment>
<protein>
    <submittedName>
        <fullName evidence="1">Uncharacterized protein</fullName>
    </submittedName>
</protein>
<sequence>MSKKLIFVIGGLVAIGALLFAWFSQRGTLEVVLGQESKIKNGVEFSLSNDKFRQTRTLPATLKMSPGKYTLYAYGKDSDVFRREFSIVAGDKTSIEVLLGNNPNQALIDSTTDFNNAESIPYYTLFPYDGGDFAIEATPDFGDKRISKITITVFHRFAPPSDAEMYTSERDIGVKAAKKWLQKNQVPSSIPIEIIDN</sequence>
<dbReference type="AlphaFoldDB" id="A0A1F5EAU0"/>
<proteinExistence type="predicted"/>
<organism evidence="1 2">
    <name type="scientific">Candidatus Berkelbacteria bacterium RIFCSPLOWO2_01_FULL_50_28</name>
    <dbReference type="NCBI Taxonomy" id="1797471"/>
    <lineage>
        <taxon>Bacteria</taxon>
        <taxon>Candidatus Berkelbacteria</taxon>
    </lineage>
</organism>
<dbReference type="EMBL" id="MEZX01000002">
    <property type="protein sequence ID" value="OGD64519.1"/>
    <property type="molecule type" value="Genomic_DNA"/>
</dbReference>
<dbReference type="Proteomes" id="UP000177481">
    <property type="component" value="Unassembled WGS sequence"/>
</dbReference>
<reference evidence="1 2" key="1">
    <citation type="journal article" date="2016" name="Nat. Commun.">
        <title>Thousands of microbial genomes shed light on interconnected biogeochemical processes in an aquifer system.</title>
        <authorList>
            <person name="Anantharaman K."/>
            <person name="Brown C.T."/>
            <person name="Hug L.A."/>
            <person name="Sharon I."/>
            <person name="Castelle C.J."/>
            <person name="Probst A.J."/>
            <person name="Thomas B.C."/>
            <person name="Singh A."/>
            <person name="Wilkins M.J."/>
            <person name="Karaoz U."/>
            <person name="Brodie E.L."/>
            <person name="Williams K.H."/>
            <person name="Hubbard S.S."/>
            <person name="Banfield J.F."/>
        </authorList>
    </citation>
    <scope>NUCLEOTIDE SEQUENCE [LARGE SCALE GENOMIC DNA]</scope>
</reference>
<evidence type="ECO:0000313" key="1">
    <source>
        <dbReference type="EMBL" id="OGD64519.1"/>
    </source>
</evidence>
<name>A0A1F5EAU0_9BACT</name>
<evidence type="ECO:0000313" key="2">
    <source>
        <dbReference type="Proteomes" id="UP000177481"/>
    </source>
</evidence>
<dbReference type="STRING" id="1797471.A3A71_00470"/>